<keyword evidence="7" id="KW-0809">Transit peptide</keyword>
<keyword evidence="6" id="KW-0460">Magnesium</keyword>
<dbReference type="FunFam" id="1.10.600.10:FF:000007">
    <property type="entry name" value="Isoprene synthase, chloroplastic"/>
    <property type="match status" value="1"/>
</dbReference>
<sequence length="590" mass="68722">MCTFSMNLAIISKPLNSLHNLERRPSQASPISCTSPAAPLGPSCSSLPEEPHQIRRSGNYQPSLWDFNYIQSLNTPYKTERHLDRQALLIVQVKMLLKEKMEALQQLELIHDLKYLGLSYFFQDEIKDILGFIYNDHKCFHNNEVEEKDLYFMALRFRLLRQYGFNVSQEVFDCFKNEKGSDFKASLAQDTKAMLQLYEASFLWREGEDTLELARAFATKCLHKKLDEGGEEIDSNLSSWIHHSLEIPLHWRIQNLEAKWFIDAYASRPDMNPILFELAKLDFNIVQATQAEELKDISRWWNNSCLAEKLPFVRDRLVESYFWAIGLFEPHQYAYQRKTAAKIISLITAIDDVYDIYCTLDELELFTDAIRRWDTESINGLPYYLQLFYFVIYNFVSELSYDILKEQGFITIPYLQKSWLDLVEAYLQEAKWYESGYTPSMEEYLNNSCISIGTPTVISQVYYTLGSSKEKSVRESLYKYNHIIRLSGLLVRLPDDLGTSPFEMKRGDVAKSMQCYMKERNATEKEAEEYVRFLIRDMWKQMNTAMAFSDDLGAAAANFGRAAQLMYLNGDGNHSQLQQQIATILFQPFV</sequence>
<evidence type="ECO:0000313" key="12">
    <source>
        <dbReference type="EMBL" id="QJX58308.1"/>
    </source>
</evidence>
<dbReference type="InterPro" id="IPR034741">
    <property type="entry name" value="Terpene_cyclase-like_1_C"/>
</dbReference>
<dbReference type="InterPro" id="IPR008930">
    <property type="entry name" value="Terpenoid_cyclase/PrenylTrfase"/>
</dbReference>
<evidence type="ECO:0000256" key="9">
    <source>
        <dbReference type="SAM" id="MobiDB-lite"/>
    </source>
</evidence>
<dbReference type="EMBL" id="MN513182">
    <property type="protein sequence ID" value="QJX58308.1"/>
    <property type="molecule type" value="mRNA"/>
</dbReference>
<evidence type="ECO:0000256" key="3">
    <source>
        <dbReference type="ARBA" id="ARBA00022528"/>
    </source>
</evidence>
<dbReference type="FunFam" id="1.50.10.130:FF:000001">
    <property type="entry name" value="Isoprene synthase, chloroplastic"/>
    <property type="match status" value="1"/>
</dbReference>
<dbReference type="GO" id="GO:0016102">
    <property type="term" value="P:diterpenoid biosynthetic process"/>
    <property type="evidence" value="ECO:0007669"/>
    <property type="project" value="InterPro"/>
</dbReference>
<dbReference type="Pfam" id="PF03936">
    <property type="entry name" value="Terpene_synth_C"/>
    <property type="match status" value="1"/>
</dbReference>
<evidence type="ECO:0000256" key="1">
    <source>
        <dbReference type="ARBA" id="ARBA00001946"/>
    </source>
</evidence>
<dbReference type="SFLD" id="SFLDG01019">
    <property type="entry name" value="Terpene_Cyclase_Like_1_C_Termi"/>
    <property type="match status" value="1"/>
</dbReference>
<accession>A0A6M6CA33</accession>
<evidence type="ECO:0000256" key="8">
    <source>
        <dbReference type="ARBA" id="ARBA00023239"/>
    </source>
</evidence>
<dbReference type="InterPro" id="IPR050148">
    <property type="entry name" value="Terpene_synthase-like"/>
</dbReference>
<feature type="region of interest" description="Disordered" evidence="9">
    <location>
        <begin position="26"/>
        <end position="52"/>
    </location>
</feature>
<evidence type="ECO:0000259" key="11">
    <source>
        <dbReference type="Pfam" id="PF03936"/>
    </source>
</evidence>
<dbReference type="SUPFAM" id="SSF48239">
    <property type="entry name" value="Terpenoid cyclases/Protein prenyltransferases"/>
    <property type="match status" value="1"/>
</dbReference>
<dbReference type="Gene3D" id="1.50.10.130">
    <property type="entry name" value="Terpene synthase, N-terminal domain"/>
    <property type="match status" value="1"/>
</dbReference>
<dbReference type="Gene3D" id="1.10.600.10">
    <property type="entry name" value="Farnesyl Diphosphate Synthase"/>
    <property type="match status" value="1"/>
</dbReference>
<proteinExistence type="evidence at transcript level"/>
<dbReference type="InterPro" id="IPR036965">
    <property type="entry name" value="Terpene_synth_N_sf"/>
</dbReference>
<feature type="domain" description="Terpene synthase N-terminal" evidence="10">
    <location>
        <begin position="65"/>
        <end position="245"/>
    </location>
</feature>
<dbReference type="SUPFAM" id="SSF48576">
    <property type="entry name" value="Terpenoid synthases"/>
    <property type="match status" value="1"/>
</dbReference>
<dbReference type="SFLD" id="SFLDG01014">
    <property type="entry name" value="Terpene_Cyclase_Like_1_N-term"/>
    <property type="match status" value="1"/>
</dbReference>
<dbReference type="GO" id="GO:0010333">
    <property type="term" value="F:terpene synthase activity"/>
    <property type="evidence" value="ECO:0007669"/>
    <property type="project" value="InterPro"/>
</dbReference>
<organism evidence="12">
    <name type="scientific">Salvia pomifera</name>
    <name type="common">Apple sage</name>
    <dbReference type="NCBI Taxonomy" id="396869"/>
    <lineage>
        <taxon>Eukaryota</taxon>
        <taxon>Viridiplantae</taxon>
        <taxon>Streptophyta</taxon>
        <taxon>Embryophyta</taxon>
        <taxon>Tracheophyta</taxon>
        <taxon>Spermatophyta</taxon>
        <taxon>Magnoliopsida</taxon>
        <taxon>eudicotyledons</taxon>
        <taxon>Gunneridae</taxon>
        <taxon>Pentapetalae</taxon>
        <taxon>asterids</taxon>
        <taxon>lamiids</taxon>
        <taxon>Lamiales</taxon>
        <taxon>Lamiaceae</taxon>
        <taxon>Nepetoideae</taxon>
        <taxon>Mentheae</taxon>
        <taxon>Salviinae</taxon>
        <taxon>Salvia</taxon>
        <taxon>Salvia incertae sedis</taxon>
    </lineage>
</organism>
<keyword evidence="4" id="KW-0934">Plastid</keyword>
<dbReference type="InterPro" id="IPR008949">
    <property type="entry name" value="Isoprenoid_synthase_dom_sf"/>
</dbReference>
<protein>
    <submittedName>
        <fullName evidence="12">Monoterpene synthase 7</fullName>
    </submittedName>
</protein>
<feature type="compositionally biased region" description="Polar residues" evidence="9">
    <location>
        <begin position="26"/>
        <end position="35"/>
    </location>
</feature>
<evidence type="ECO:0000259" key="10">
    <source>
        <dbReference type="Pfam" id="PF01397"/>
    </source>
</evidence>
<evidence type="ECO:0000256" key="2">
    <source>
        <dbReference type="ARBA" id="ARBA00004229"/>
    </source>
</evidence>
<dbReference type="InterPro" id="IPR044814">
    <property type="entry name" value="Terpene_cyclase_plant_C1"/>
</dbReference>
<dbReference type="Pfam" id="PF01397">
    <property type="entry name" value="Terpene_synth"/>
    <property type="match status" value="1"/>
</dbReference>
<evidence type="ECO:0000256" key="6">
    <source>
        <dbReference type="ARBA" id="ARBA00022842"/>
    </source>
</evidence>
<comment type="subcellular location">
    <subcellularLocation>
        <location evidence="2">Plastid</location>
        <location evidence="2">Chloroplast</location>
    </subcellularLocation>
</comment>
<feature type="domain" description="Terpene synthase metal-binding" evidence="11">
    <location>
        <begin position="304"/>
        <end position="541"/>
    </location>
</feature>
<dbReference type="InterPro" id="IPR005630">
    <property type="entry name" value="Terpene_synthase_metal-bd"/>
</dbReference>
<dbReference type="PANTHER" id="PTHR31225">
    <property type="entry name" value="OS04G0344100 PROTEIN-RELATED"/>
    <property type="match status" value="1"/>
</dbReference>
<dbReference type="AlphaFoldDB" id="A0A6M6CA33"/>
<comment type="cofactor">
    <cofactor evidence="1">
        <name>Mg(2+)</name>
        <dbReference type="ChEBI" id="CHEBI:18420"/>
    </cofactor>
</comment>
<reference evidence="12" key="1">
    <citation type="submission" date="2019-09" db="EMBL/GenBank/DDBJ databases">
        <title>Monoterpene synthases of Salvia.</title>
        <authorList>
            <person name="Schmiderer C."/>
            <person name="Novak J."/>
        </authorList>
    </citation>
    <scope>NUCLEOTIDE SEQUENCE</scope>
</reference>
<name>A0A6M6CA33_SALPM</name>
<dbReference type="PANTHER" id="PTHR31225:SF9">
    <property type="entry name" value="TERPENE SYNTHASE 10"/>
    <property type="match status" value="1"/>
</dbReference>
<dbReference type="GO" id="GO:0000287">
    <property type="term" value="F:magnesium ion binding"/>
    <property type="evidence" value="ECO:0007669"/>
    <property type="project" value="InterPro"/>
</dbReference>
<keyword evidence="3" id="KW-0150">Chloroplast</keyword>
<dbReference type="CDD" id="cd00684">
    <property type="entry name" value="Terpene_cyclase_plant_C1"/>
    <property type="match status" value="1"/>
</dbReference>
<dbReference type="GO" id="GO:0009507">
    <property type="term" value="C:chloroplast"/>
    <property type="evidence" value="ECO:0007669"/>
    <property type="project" value="UniProtKB-SubCell"/>
</dbReference>
<evidence type="ECO:0000256" key="7">
    <source>
        <dbReference type="ARBA" id="ARBA00022946"/>
    </source>
</evidence>
<keyword evidence="8" id="KW-0456">Lyase</keyword>
<evidence type="ECO:0000256" key="4">
    <source>
        <dbReference type="ARBA" id="ARBA00022640"/>
    </source>
</evidence>
<evidence type="ECO:0000256" key="5">
    <source>
        <dbReference type="ARBA" id="ARBA00022723"/>
    </source>
</evidence>
<keyword evidence="5" id="KW-0479">Metal-binding</keyword>
<dbReference type="InterPro" id="IPR001906">
    <property type="entry name" value="Terpene_synth_N"/>
</dbReference>
<gene>
    <name evidence="12" type="primary">TPS7</name>
</gene>
<dbReference type="SFLD" id="SFLDS00005">
    <property type="entry name" value="Isoprenoid_Synthase_Type_I"/>
    <property type="match status" value="1"/>
</dbReference>